<dbReference type="InterPro" id="IPR000330">
    <property type="entry name" value="SNF2_N"/>
</dbReference>
<evidence type="ECO:0000313" key="2">
    <source>
        <dbReference type="EMBL" id="MBW4671581.1"/>
    </source>
</evidence>
<reference evidence="2" key="1">
    <citation type="submission" date="2021-05" db="EMBL/GenBank/DDBJ databases">
        <authorList>
            <person name="Pietrasiak N."/>
            <person name="Ward R."/>
            <person name="Stajich J.E."/>
            <person name="Kurbessoian T."/>
        </authorList>
    </citation>
    <scope>NUCLEOTIDE SEQUENCE</scope>
    <source>
        <strain evidence="2">GSE-NOS-MK-12-04C</strain>
    </source>
</reference>
<evidence type="ECO:0000313" key="3">
    <source>
        <dbReference type="Proteomes" id="UP000729701"/>
    </source>
</evidence>
<organism evidence="2 3">
    <name type="scientific">Cyanomargarita calcarea GSE-NOS-MK-12-04C</name>
    <dbReference type="NCBI Taxonomy" id="2839659"/>
    <lineage>
        <taxon>Bacteria</taxon>
        <taxon>Bacillati</taxon>
        <taxon>Cyanobacteriota</taxon>
        <taxon>Cyanophyceae</taxon>
        <taxon>Nostocales</taxon>
        <taxon>Cyanomargaritaceae</taxon>
        <taxon>Cyanomargarita</taxon>
    </lineage>
</organism>
<dbReference type="GO" id="GO:0005524">
    <property type="term" value="F:ATP binding"/>
    <property type="evidence" value="ECO:0007669"/>
    <property type="project" value="InterPro"/>
</dbReference>
<dbReference type="AlphaFoldDB" id="A0A951QTP9"/>
<feature type="domain" description="Helicase ATP-binding" evidence="1">
    <location>
        <begin position="1"/>
        <end position="87"/>
    </location>
</feature>
<evidence type="ECO:0000259" key="1">
    <source>
        <dbReference type="PROSITE" id="PS51192"/>
    </source>
</evidence>
<name>A0A951QTP9_9CYAN</name>
<accession>A0A951QTP9</accession>
<reference evidence="2" key="2">
    <citation type="journal article" date="2022" name="Microbiol. Resour. Announc.">
        <title>Metagenome Sequencing to Explore Phylogenomics of Terrestrial Cyanobacteria.</title>
        <authorList>
            <person name="Ward R.D."/>
            <person name="Stajich J.E."/>
            <person name="Johansen J.R."/>
            <person name="Huntemann M."/>
            <person name="Clum A."/>
            <person name="Foster B."/>
            <person name="Foster B."/>
            <person name="Roux S."/>
            <person name="Palaniappan K."/>
            <person name="Varghese N."/>
            <person name="Mukherjee S."/>
            <person name="Reddy T.B.K."/>
            <person name="Daum C."/>
            <person name="Copeland A."/>
            <person name="Chen I.A."/>
            <person name="Ivanova N.N."/>
            <person name="Kyrpides N.C."/>
            <person name="Shapiro N."/>
            <person name="Eloe-Fadrosh E.A."/>
            <person name="Pietrasiak N."/>
        </authorList>
    </citation>
    <scope>NUCLEOTIDE SEQUENCE</scope>
    <source>
        <strain evidence="2">GSE-NOS-MK-12-04C</strain>
    </source>
</reference>
<gene>
    <name evidence="2" type="ORF">KME60_30185</name>
</gene>
<dbReference type="EMBL" id="JAHHGZ010000049">
    <property type="protein sequence ID" value="MBW4671581.1"/>
    <property type="molecule type" value="Genomic_DNA"/>
</dbReference>
<dbReference type="SUPFAM" id="SSF52540">
    <property type="entry name" value="P-loop containing nucleoside triphosphate hydrolases"/>
    <property type="match status" value="1"/>
</dbReference>
<dbReference type="Gene3D" id="3.40.50.10810">
    <property type="entry name" value="Tandem AAA-ATPase domain"/>
    <property type="match status" value="1"/>
</dbReference>
<comment type="caution">
    <text evidence="2">The sequence shown here is derived from an EMBL/GenBank/DDBJ whole genome shotgun (WGS) entry which is preliminary data.</text>
</comment>
<proteinExistence type="predicted"/>
<dbReference type="PROSITE" id="PS51192">
    <property type="entry name" value="HELICASE_ATP_BIND_1"/>
    <property type="match status" value="1"/>
</dbReference>
<dbReference type="Proteomes" id="UP000729701">
    <property type="component" value="Unassembled WGS sequence"/>
</dbReference>
<protein>
    <recommendedName>
        <fullName evidence="1">Helicase ATP-binding domain-containing protein</fullName>
    </recommendedName>
</protein>
<dbReference type="InterPro" id="IPR014001">
    <property type="entry name" value="Helicase_ATP-bd"/>
</dbReference>
<dbReference type="InterPro" id="IPR027417">
    <property type="entry name" value="P-loop_NTPase"/>
</dbReference>
<dbReference type="Pfam" id="PF00176">
    <property type="entry name" value="SNF2-rel_dom"/>
    <property type="match status" value="1"/>
</dbReference>
<sequence length="234" mass="27096">MDKRRGWTKEQLAEYNRDRFEDLIAAGWDLVIVDEAHRLGGSTDQVARYKLGQGLGEAAPYFLLLSATPHQGKTDAFYRLISLLDPVAFPDITSITRSRVQPYVIRTEKRRAINAQGEPLFKPRQTQLVPVSWSAKHWQHRQLYKAVTDYVREGYNQALKQKKSYVGFLMILMQRLVTSSTRAIRTTLERRLQVLREPEEQLTLFPMFAAEEWVELDGQEQVESILTTRIKDGD</sequence>
<dbReference type="InterPro" id="IPR038718">
    <property type="entry name" value="SNF2-like_sf"/>
</dbReference>